<sequence>MASPSSPVKVDQETHALIAHGATALRMSQKDLLAAAVREYLGARRHEINAALRRTMQALDGTDVSRVALLTGISRERLDELGGVPEADDRPPDTPMSS</sequence>
<proteinExistence type="predicted"/>
<evidence type="ECO:0000313" key="3">
    <source>
        <dbReference type="Proteomes" id="UP001521150"/>
    </source>
</evidence>
<dbReference type="Proteomes" id="UP001521150">
    <property type="component" value="Unassembled WGS sequence"/>
</dbReference>
<comment type="caution">
    <text evidence="2">The sequence shown here is derived from an EMBL/GenBank/DDBJ whole genome shotgun (WGS) entry which is preliminary data.</text>
</comment>
<evidence type="ECO:0000256" key="1">
    <source>
        <dbReference type="SAM" id="MobiDB-lite"/>
    </source>
</evidence>
<accession>A0ABS8ZJE2</accession>
<organism evidence="2 3">
    <name type="scientific">Kibdelosporangium philippinense</name>
    <dbReference type="NCBI Taxonomy" id="211113"/>
    <lineage>
        <taxon>Bacteria</taxon>
        <taxon>Bacillati</taxon>
        <taxon>Actinomycetota</taxon>
        <taxon>Actinomycetes</taxon>
        <taxon>Pseudonocardiales</taxon>
        <taxon>Pseudonocardiaceae</taxon>
        <taxon>Kibdelosporangium</taxon>
    </lineage>
</organism>
<reference evidence="2 3" key="1">
    <citation type="submission" date="2021-12" db="EMBL/GenBank/DDBJ databases">
        <title>Genome sequence of Kibdelosporangium philippinense ATCC 49844.</title>
        <authorList>
            <person name="Fedorov E.A."/>
            <person name="Omeragic M."/>
            <person name="Shalygina K.F."/>
            <person name="Maclea K.S."/>
        </authorList>
    </citation>
    <scope>NUCLEOTIDE SEQUENCE [LARGE SCALE GENOMIC DNA]</scope>
    <source>
        <strain evidence="2 3">ATCC 49844</strain>
    </source>
</reference>
<protein>
    <submittedName>
        <fullName evidence="2">Uncharacterized protein</fullName>
    </submittedName>
</protein>
<dbReference type="RefSeq" id="WP_233727457.1">
    <property type="nucleotide sequence ID" value="NZ_JAJVCN010000002.1"/>
</dbReference>
<name>A0ABS8ZJE2_9PSEU</name>
<feature type="region of interest" description="Disordered" evidence="1">
    <location>
        <begin position="79"/>
        <end position="98"/>
    </location>
</feature>
<keyword evidence="3" id="KW-1185">Reference proteome</keyword>
<evidence type="ECO:0000313" key="2">
    <source>
        <dbReference type="EMBL" id="MCE7005937.1"/>
    </source>
</evidence>
<gene>
    <name evidence="2" type="ORF">LWC34_24350</name>
</gene>
<dbReference type="EMBL" id="JAJVCN010000002">
    <property type="protein sequence ID" value="MCE7005937.1"/>
    <property type="molecule type" value="Genomic_DNA"/>
</dbReference>